<name>A0A1C9U4H4_9BACT</name>
<proteinExistence type="predicted"/>
<dbReference type="Gene3D" id="2.60.40.10">
    <property type="entry name" value="Immunoglobulins"/>
    <property type="match status" value="1"/>
</dbReference>
<dbReference type="SUPFAM" id="SSF74853">
    <property type="entry name" value="Lamin A/C globular tail domain"/>
    <property type="match status" value="3"/>
</dbReference>
<dbReference type="NCBIfam" id="TIGR01451">
    <property type="entry name" value="B_ant_repeat"/>
    <property type="match status" value="3"/>
</dbReference>
<feature type="domain" description="LTD" evidence="2">
    <location>
        <begin position="1013"/>
        <end position="1127"/>
    </location>
</feature>
<dbReference type="InterPro" id="IPR036415">
    <property type="entry name" value="Lamin_tail_dom_sf"/>
</dbReference>
<evidence type="ECO:0000256" key="1">
    <source>
        <dbReference type="SAM" id="MobiDB-lite"/>
    </source>
</evidence>
<dbReference type="Pfam" id="PF01345">
    <property type="entry name" value="DUF11"/>
    <property type="match status" value="5"/>
</dbReference>
<feature type="region of interest" description="Disordered" evidence="1">
    <location>
        <begin position="812"/>
        <end position="831"/>
    </location>
</feature>
<reference evidence="3" key="1">
    <citation type="journal article" date="2016" name="Sci. Rep.">
        <title>Triclosan Resistome from Metagenome Reveals Diverse Enoyl Acyl Carrier Protein Reductases and Selective Enrichment of Triclosan Resistance Genes.</title>
        <authorList>
            <person name="Khan R."/>
            <person name="Kong H.G."/>
            <person name="Jung Y.H."/>
            <person name="Choi J."/>
            <person name="Baek K.Y."/>
            <person name="Hwang E.C."/>
            <person name="Lee S.W."/>
        </authorList>
    </citation>
    <scope>NUCLEOTIDE SEQUENCE</scope>
</reference>
<dbReference type="Gene3D" id="2.60.40.1170">
    <property type="entry name" value="Mu homology domain, subdomain B"/>
    <property type="match status" value="2"/>
</dbReference>
<dbReference type="InterPro" id="IPR001434">
    <property type="entry name" value="OmcB-like_DUF11"/>
</dbReference>
<sequence>MKTWKKFPRAVFYITLLVALLVGVFMPALEGETVNAAPMRQTAAMDVIISEVAWGGTAASTTDEWIELYNSTGTDIVLTGWTLISGDSTPSISLTGTIPANGYYLIECTDNTTISDIAADQIIPTSCNPNLNNTGEVLTLRDNLSNVIDTANTSGGGWDAGTAGTGPVTYASMERIGVVPDSASAWIANDGVTRNGLDANGASINGTPGKSSIDLSLSMTVDDSSIILGGNTVVFTISVFNNAQFSATNIMVMDSLSAAGLTYQSDTGSGAYTPATGIWVIPTLTSGSTVSLDITATVDTIGIKTNRAEILSFNQLDPDSTPGNNSTVEDDDDYKNVYLLGTPILDITNTVNNPNPSVGSNVVFTIEVNNLNAGGATGVQVDALLPSGLAYVSHSSTSGTYNNVSGIWNIGSLNSGDSVTLSVTAKITSSGNKNFSAEVSSNEFANNTAVATVSPISSTQADLSLSQTWDRSTITAGRADLKITITNQDLINTATRVQVRDLLPSGLDYVSHTTGMTYNSSTGIWSVGTLAPGATSTLTITVKVAADGDGTKNFAEVWQSDQFDPDSTPGNGEQGEDDETSQEVLVADLSVSQTVDIAGSNAVFTITVNNAGPDVAGVLVKNSTLASTANYIYVSHSNSSGPAFNYNSATGDWTISTLLKNSSATLTVTTTIVSLAVNWAQVSVVSQVDPDSLPGNCSGTIATCTEDDDAGAPSADLSLTQSVDYTNPDVGDNIIFTITVANAGLANTTGVQVKALLPSGLTYVNNDQGTAYNKTTGIWAVGTLNRGESKTLRITARVSVYGLYTNSAEVWASDQDDPDSKPANNSTSEDDDASVTVTSYLAIIINEVAWGGTAVSADDEWIELYNPSSATINITNWTLKSSSGSINITLSGSISSGGYFLLERDDNSTISDTAANQIYTGALSDSGDTLVLRDAAGNFIDTANGNGGGWPWGSVTGNRGSMERQGVTTETDETWVTNAGNPKNGRDENGGLIYGTPKKVNSNGIPATPTATFPPPTAIPPVGRPVINEFLPRPGFDWNQDGKVDVFDEFIEIKNIGVVDVDLGGWRLDDEAGLGSNPFTLPSVILKPGQIVIFYGLQTNILLSDGGDTVRLLNSSGKIYDSYTYAIAKVEDQSVCRLPDGNGNWYEDCVPTPNRLNSREGEVPSMPEGEAFESPVCELPDTLHPDFLFAECRGYGSDIWRSFFWDQFGWMGEQPVPENLGKLQSFVE</sequence>
<dbReference type="Gene3D" id="2.60.40.1260">
    <property type="entry name" value="Lamin Tail domain"/>
    <property type="match status" value="2"/>
</dbReference>
<feature type="domain" description="LTD" evidence="2">
    <location>
        <begin position="37"/>
        <end position="156"/>
    </location>
</feature>
<organism evidence="3">
    <name type="scientific">uncultured bacterium pAX1</name>
    <dbReference type="NCBI Taxonomy" id="1781156"/>
    <lineage>
        <taxon>Bacteria</taxon>
        <taxon>environmental samples</taxon>
    </lineage>
</organism>
<dbReference type="InterPro" id="IPR001322">
    <property type="entry name" value="Lamin_tail_dom"/>
</dbReference>
<dbReference type="InterPro" id="IPR047589">
    <property type="entry name" value="DUF11_rpt"/>
</dbReference>
<dbReference type="PROSITE" id="PS51841">
    <property type="entry name" value="LTD"/>
    <property type="match status" value="3"/>
</dbReference>
<evidence type="ECO:0000313" key="3">
    <source>
        <dbReference type="EMBL" id="AOR51040.1"/>
    </source>
</evidence>
<dbReference type="PANTHER" id="PTHR34819:SF3">
    <property type="entry name" value="CELL SURFACE PROTEIN"/>
    <property type="match status" value="1"/>
</dbReference>
<feature type="compositionally biased region" description="Polar residues" evidence="1">
    <location>
        <begin position="966"/>
        <end position="981"/>
    </location>
</feature>
<feature type="region of interest" description="Disordered" evidence="1">
    <location>
        <begin position="559"/>
        <end position="581"/>
    </location>
</feature>
<dbReference type="PANTHER" id="PTHR34819">
    <property type="entry name" value="LARGE CYSTEINE-RICH PERIPLASMIC PROTEIN OMCB"/>
    <property type="match status" value="1"/>
</dbReference>
<feature type="region of interest" description="Disordered" evidence="1">
    <location>
        <begin position="961"/>
        <end position="990"/>
    </location>
</feature>
<evidence type="ECO:0000259" key="2">
    <source>
        <dbReference type="PROSITE" id="PS51841"/>
    </source>
</evidence>
<dbReference type="Pfam" id="PF00932">
    <property type="entry name" value="LTD"/>
    <property type="match status" value="3"/>
</dbReference>
<accession>A0A1C9U4H4</accession>
<feature type="domain" description="LTD" evidence="2">
    <location>
        <begin position="836"/>
        <end position="959"/>
    </location>
</feature>
<dbReference type="AlphaFoldDB" id="A0A1C9U4H4"/>
<dbReference type="InterPro" id="IPR013783">
    <property type="entry name" value="Ig-like_fold"/>
</dbReference>
<dbReference type="InterPro" id="IPR051172">
    <property type="entry name" value="Chlamydia_OmcB"/>
</dbReference>
<dbReference type="EMBL" id="KT982357">
    <property type="protein sequence ID" value="AOR51040.1"/>
    <property type="molecule type" value="Genomic_DNA"/>
</dbReference>
<protein>
    <recommendedName>
        <fullName evidence="2">LTD domain-containing protein</fullName>
    </recommendedName>
</protein>